<dbReference type="PANTHER" id="PTHR42801:SF21">
    <property type="entry name" value="BCPB PROTEIN"/>
    <property type="match status" value="1"/>
</dbReference>
<dbReference type="CDD" id="cd03017">
    <property type="entry name" value="PRX_BCP"/>
    <property type="match status" value="1"/>
</dbReference>
<protein>
    <recommendedName>
        <fullName evidence="6">Redoxin domain-containing protein</fullName>
    </recommendedName>
</protein>
<dbReference type="GO" id="GO:0008379">
    <property type="term" value="F:thioredoxin peroxidase activity"/>
    <property type="evidence" value="ECO:0007669"/>
    <property type="project" value="TreeGrafter"/>
</dbReference>
<dbReference type="InterPro" id="IPR050924">
    <property type="entry name" value="Peroxiredoxin_BCP/PrxQ"/>
</dbReference>
<dbReference type="GO" id="GO:0034599">
    <property type="term" value="P:cellular response to oxidative stress"/>
    <property type="evidence" value="ECO:0007669"/>
    <property type="project" value="TreeGrafter"/>
</dbReference>
<feature type="domain" description="Redoxin" evidence="6">
    <location>
        <begin position="24"/>
        <end position="174"/>
    </location>
</feature>
<dbReference type="GO" id="GO:0045454">
    <property type="term" value="P:cell redox homeostasis"/>
    <property type="evidence" value="ECO:0007669"/>
    <property type="project" value="TreeGrafter"/>
</dbReference>
<evidence type="ECO:0000256" key="4">
    <source>
        <dbReference type="ARBA" id="ARBA00023157"/>
    </source>
</evidence>
<keyword evidence="5" id="KW-0676">Redox-active center</keyword>
<accession>A0A382W4I5</accession>
<sequence length="184" mass="20609">MANFLDLPTNLPVPENDGKTDHLVGMKLADVELTSTQGKRLNIGQISGKLVIYCYPRTGKPGVALPEGWDKIPGARGCTPQSCSFRDHYNELKQLGAELFGLSTQSTEYQQEMAERLHLPFEVLSDDEFKFSKAMKLPLFEVEGMQLIKRITMIAIDGVIVTVHYPVFPSDSDAVWVVDWLHNN</sequence>
<evidence type="ECO:0000256" key="1">
    <source>
        <dbReference type="ARBA" id="ARBA00022559"/>
    </source>
</evidence>
<evidence type="ECO:0000256" key="5">
    <source>
        <dbReference type="ARBA" id="ARBA00023284"/>
    </source>
</evidence>
<dbReference type="Pfam" id="PF08534">
    <property type="entry name" value="Redoxin"/>
    <property type="match status" value="1"/>
</dbReference>
<name>A0A382W4I5_9ZZZZ</name>
<evidence type="ECO:0000256" key="3">
    <source>
        <dbReference type="ARBA" id="ARBA00023002"/>
    </source>
</evidence>
<dbReference type="AlphaFoldDB" id="A0A382W4I5"/>
<dbReference type="EMBL" id="UINC01156851">
    <property type="protein sequence ID" value="SVD53500.1"/>
    <property type="molecule type" value="Genomic_DNA"/>
</dbReference>
<dbReference type="PANTHER" id="PTHR42801">
    <property type="entry name" value="THIOREDOXIN-DEPENDENT PEROXIDE REDUCTASE"/>
    <property type="match status" value="1"/>
</dbReference>
<dbReference type="InterPro" id="IPR013740">
    <property type="entry name" value="Redoxin"/>
</dbReference>
<dbReference type="InterPro" id="IPR036249">
    <property type="entry name" value="Thioredoxin-like_sf"/>
</dbReference>
<evidence type="ECO:0000313" key="7">
    <source>
        <dbReference type="EMBL" id="SVD53500.1"/>
    </source>
</evidence>
<gene>
    <name evidence="7" type="ORF">METZ01_LOCUS406354</name>
</gene>
<organism evidence="7">
    <name type="scientific">marine metagenome</name>
    <dbReference type="NCBI Taxonomy" id="408172"/>
    <lineage>
        <taxon>unclassified sequences</taxon>
        <taxon>metagenomes</taxon>
        <taxon>ecological metagenomes</taxon>
    </lineage>
</organism>
<keyword evidence="3" id="KW-0560">Oxidoreductase</keyword>
<dbReference type="SUPFAM" id="SSF52833">
    <property type="entry name" value="Thioredoxin-like"/>
    <property type="match status" value="1"/>
</dbReference>
<evidence type="ECO:0000259" key="6">
    <source>
        <dbReference type="Pfam" id="PF08534"/>
    </source>
</evidence>
<dbReference type="GO" id="GO:0005737">
    <property type="term" value="C:cytoplasm"/>
    <property type="evidence" value="ECO:0007669"/>
    <property type="project" value="TreeGrafter"/>
</dbReference>
<proteinExistence type="predicted"/>
<keyword evidence="4" id="KW-1015">Disulfide bond</keyword>
<keyword evidence="1" id="KW-0575">Peroxidase</keyword>
<dbReference type="Gene3D" id="3.40.30.10">
    <property type="entry name" value="Glutaredoxin"/>
    <property type="match status" value="1"/>
</dbReference>
<reference evidence="7" key="1">
    <citation type="submission" date="2018-05" db="EMBL/GenBank/DDBJ databases">
        <authorList>
            <person name="Lanie J.A."/>
            <person name="Ng W.-L."/>
            <person name="Kazmierczak K.M."/>
            <person name="Andrzejewski T.M."/>
            <person name="Davidsen T.M."/>
            <person name="Wayne K.J."/>
            <person name="Tettelin H."/>
            <person name="Glass J.I."/>
            <person name="Rusch D."/>
            <person name="Podicherti R."/>
            <person name="Tsui H.-C.T."/>
            <person name="Winkler M.E."/>
        </authorList>
    </citation>
    <scope>NUCLEOTIDE SEQUENCE</scope>
</reference>
<evidence type="ECO:0000256" key="2">
    <source>
        <dbReference type="ARBA" id="ARBA00022862"/>
    </source>
</evidence>
<keyword evidence="2" id="KW-0049">Antioxidant</keyword>